<dbReference type="AlphaFoldDB" id="A0A485ADK6"/>
<dbReference type="Proteomes" id="UP000401081">
    <property type="component" value="Unassembled WGS sequence"/>
</dbReference>
<dbReference type="EMBL" id="CAADJD010000013">
    <property type="protein sequence ID" value="VFS58835.1"/>
    <property type="molecule type" value="Genomic_DNA"/>
</dbReference>
<evidence type="ECO:0000313" key="2">
    <source>
        <dbReference type="Proteomes" id="UP000401081"/>
    </source>
</evidence>
<name>A0A485ADK6_KLUCR</name>
<reference evidence="1 2" key="1">
    <citation type="submission" date="2019-03" db="EMBL/GenBank/DDBJ databases">
        <authorList>
            <consortium name="Pathogen Informatics"/>
        </authorList>
    </citation>
    <scope>NUCLEOTIDE SEQUENCE [LARGE SCALE GENOMIC DNA]</scope>
    <source>
        <strain evidence="1 2">NCTC12993</strain>
    </source>
</reference>
<accession>A0A485ADK6</accession>
<evidence type="ECO:0000313" key="1">
    <source>
        <dbReference type="EMBL" id="VFS58835.1"/>
    </source>
</evidence>
<organism evidence="1 2">
    <name type="scientific">Kluyvera cryocrescens</name>
    <name type="common">Kluyvera citrophila</name>
    <dbReference type="NCBI Taxonomy" id="580"/>
    <lineage>
        <taxon>Bacteria</taxon>
        <taxon>Pseudomonadati</taxon>
        <taxon>Pseudomonadota</taxon>
        <taxon>Gammaproteobacteria</taxon>
        <taxon>Enterobacterales</taxon>
        <taxon>Enterobacteriaceae</taxon>
        <taxon>Kluyvera</taxon>
    </lineage>
</organism>
<protein>
    <submittedName>
        <fullName evidence="1">Uncharacterized protein</fullName>
    </submittedName>
</protein>
<sequence length="128" mass="14845">MMFFRQVIARSRFRAKQEHARYAVSLRVLTNFFIQRQNMQQVQVLTFVFVQAFDLNIKNGVSGDLDTGTRFDKFHQTLLVRQFDFAVLLAEFGIVSIFFQMDQLIEGRWPTLSSAIYRATPPAQGCTV</sequence>
<proteinExistence type="predicted"/>
<keyword evidence="2" id="KW-1185">Reference proteome</keyword>
<gene>
    <name evidence="1" type="ORF">NCTC12993_01103</name>
</gene>